<protein>
    <recommendedName>
        <fullName evidence="5">Methyltransferase domain-containing protein</fullName>
    </recommendedName>
</protein>
<evidence type="ECO:0000256" key="4">
    <source>
        <dbReference type="ARBA" id="ARBA00038314"/>
    </source>
</evidence>
<sequence>MADIPETNSHNFIESLTELKPAAKELLIDYAGVPESEALQHVHKLRDKAWETCPYGCVGVFAFTWPGISRVYVYQQVLDRVKSGDKLLDLGCGFGQNIRKLVYDGAPSENITGADISQAMVDCGFEYFRDRDRLKTKFFIGDVFDEDAPAYKDVAGHFDLVYASMFYHLWDWDGQVKAFIQTIKLLKPVPGSMIFGFQLGATPAGEVQRKRAGKESLKQMYTYQHDEESWRAMWREIETKTSTKWDVDVKGIVTPEIEERRGIVPTREGSSIIGVVFTMTRL</sequence>
<evidence type="ECO:0000313" key="6">
    <source>
        <dbReference type="EMBL" id="KIW00033.1"/>
    </source>
</evidence>
<evidence type="ECO:0000313" key="7">
    <source>
        <dbReference type="Proteomes" id="UP000053259"/>
    </source>
</evidence>
<reference evidence="6 7" key="1">
    <citation type="submission" date="2015-01" db="EMBL/GenBank/DDBJ databases">
        <title>The Genome Sequence of Ochroconis gallopava CBS43764.</title>
        <authorList>
            <consortium name="The Broad Institute Genomics Platform"/>
            <person name="Cuomo C."/>
            <person name="de Hoog S."/>
            <person name="Gorbushina A."/>
            <person name="Stielow B."/>
            <person name="Teixiera M."/>
            <person name="Abouelleil A."/>
            <person name="Chapman S.B."/>
            <person name="Priest M."/>
            <person name="Young S.K."/>
            <person name="Wortman J."/>
            <person name="Nusbaum C."/>
            <person name="Birren B."/>
        </authorList>
    </citation>
    <scope>NUCLEOTIDE SEQUENCE [LARGE SCALE GENOMIC DNA]</scope>
    <source>
        <strain evidence="6 7">CBS 43764</strain>
    </source>
</reference>
<accession>A0A0D2A0A4</accession>
<dbReference type="InParanoid" id="A0A0D2A0A4"/>
<dbReference type="Proteomes" id="UP000053259">
    <property type="component" value="Unassembled WGS sequence"/>
</dbReference>
<organism evidence="6 7">
    <name type="scientific">Verruconis gallopava</name>
    <dbReference type="NCBI Taxonomy" id="253628"/>
    <lineage>
        <taxon>Eukaryota</taxon>
        <taxon>Fungi</taxon>
        <taxon>Dikarya</taxon>
        <taxon>Ascomycota</taxon>
        <taxon>Pezizomycotina</taxon>
        <taxon>Dothideomycetes</taxon>
        <taxon>Pleosporomycetidae</taxon>
        <taxon>Venturiales</taxon>
        <taxon>Sympoventuriaceae</taxon>
        <taxon>Verruconis</taxon>
    </lineage>
</organism>
<dbReference type="AlphaFoldDB" id="A0A0D2A0A4"/>
<comment type="similarity">
    <text evidence="4">Belongs to the class I-like SAM-binding methyltransferase superfamily.</text>
</comment>
<dbReference type="GeneID" id="27316358"/>
<evidence type="ECO:0000259" key="5">
    <source>
        <dbReference type="Pfam" id="PF13649"/>
    </source>
</evidence>
<dbReference type="PANTHER" id="PTHR35897">
    <property type="entry name" value="METHYLTRANSFERASE AUSD"/>
    <property type="match status" value="1"/>
</dbReference>
<comment type="pathway">
    <text evidence="1">Secondary metabolite biosynthesis.</text>
</comment>
<proteinExistence type="inferred from homology"/>
<keyword evidence="2" id="KW-0808">Transferase</keyword>
<dbReference type="Gene3D" id="3.40.50.150">
    <property type="entry name" value="Vaccinia Virus protein VP39"/>
    <property type="match status" value="1"/>
</dbReference>
<dbReference type="SUPFAM" id="SSF53335">
    <property type="entry name" value="S-adenosyl-L-methionine-dependent methyltransferases"/>
    <property type="match status" value="1"/>
</dbReference>
<dbReference type="InterPro" id="IPR041698">
    <property type="entry name" value="Methyltransf_25"/>
</dbReference>
<evidence type="ECO:0000256" key="1">
    <source>
        <dbReference type="ARBA" id="ARBA00005179"/>
    </source>
</evidence>
<dbReference type="Pfam" id="PF13649">
    <property type="entry name" value="Methyltransf_25"/>
    <property type="match status" value="1"/>
</dbReference>
<name>A0A0D2A0A4_9PEZI</name>
<evidence type="ECO:0000256" key="3">
    <source>
        <dbReference type="ARBA" id="ARBA00022691"/>
    </source>
</evidence>
<dbReference type="EMBL" id="KN847568">
    <property type="protein sequence ID" value="KIW00033.1"/>
    <property type="molecule type" value="Genomic_DNA"/>
</dbReference>
<evidence type="ECO:0000256" key="2">
    <source>
        <dbReference type="ARBA" id="ARBA00022679"/>
    </source>
</evidence>
<dbReference type="InterPro" id="IPR051654">
    <property type="entry name" value="Meroterpenoid_MTases"/>
</dbReference>
<dbReference type="GO" id="GO:0016740">
    <property type="term" value="F:transferase activity"/>
    <property type="evidence" value="ECO:0007669"/>
    <property type="project" value="UniProtKB-KW"/>
</dbReference>
<dbReference type="OrthoDB" id="2094832at2759"/>
<gene>
    <name evidence="6" type="ORF">PV09_08385</name>
</gene>
<dbReference type="VEuPathDB" id="FungiDB:PV09_08385"/>
<dbReference type="InterPro" id="IPR029063">
    <property type="entry name" value="SAM-dependent_MTases_sf"/>
</dbReference>
<dbReference type="HOGENOM" id="CLU_051542_0_1_1"/>
<keyword evidence="3" id="KW-0949">S-adenosyl-L-methionine</keyword>
<feature type="domain" description="Methyltransferase" evidence="5">
    <location>
        <begin position="88"/>
        <end position="188"/>
    </location>
</feature>
<dbReference type="RefSeq" id="XP_016209902.1">
    <property type="nucleotide sequence ID" value="XM_016362267.1"/>
</dbReference>
<dbReference type="CDD" id="cd02440">
    <property type="entry name" value="AdoMet_MTases"/>
    <property type="match status" value="1"/>
</dbReference>
<dbReference type="STRING" id="253628.A0A0D2A0A4"/>
<keyword evidence="7" id="KW-1185">Reference proteome</keyword>
<dbReference type="PANTHER" id="PTHR35897:SF1">
    <property type="entry name" value="METHYLTRANSFERASE AUSD"/>
    <property type="match status" value="1"/>
</dbReference>